<dbReference type="AlphaFoldDB" id="A0AAV2FV84"/>
<keyword evidence="2" id="KW-1185">Reference proteome</keyword>
<accession>A0AAV2FV84</accession>
<name>A0AAV2FV84_9ROSI</name>
<dbReference type="EMBL" id="OZ034820">
    <property type="protein sequence ID" value="CAL1402284.1"/>
    <property type="molecule type" value="Genomic_DNA"/>
</dbReference>
<sequence length="75" mass="8125">MDLWRRSLTSKAIQDGLCFPLLIDITEEAGLPVPNCSSTLPDELKLGIMAPLPAERSSCCRIAKILLPLPPIHGS</sequence>
<protein>
    <submittedName>
        <fullName evidence="1">Uncharacterized protein</fullName>
    </submittedName>
</protein>
<dbReference type="PANTHER" id="PTHR47602:SF2">
    <property type="entry name" value="F-BOX PROTEIN SKIP22"/>
    <property type="match status" value="1"/>
</dbReference>
<dbReference type="PANTHER" id="PTHR47602">
    <property type="entry name" value="F-BOX PROTEIN SKIP22"/>
    <property type="match status" value="1"/>
</dbReference>
<organism evidence="1 2">
    <name type="scientific">Linum trigynum</name>
    <dbReference type="NCBI Taxonomy" id="586398"/>
    <lineage>
        <taxon>Eukaryota</taxon>
        <taxon>Viridiplantae</taxon>
        <taxon>Streptophyta</taxon>
        <taxon>Embryophyta</taxon>
        <taxon>Tracheophyta</taxon>
        <taxon>Spermatophyta</taxon>
        <taxon>Magnoliopsida</taxon>
        <taxon>eudicotyledons</taxon>
        <taxon>Gunneridae</taxon>
        <taxon>Pentapetalae</taxon>
        <taxon>rosids</taxon>
        <taxon>fabids</taxon>
        <taxon>Malpighiales</taxon>
        <taxon>Linaceae</taxon>
        <taxon>Linum</taxon>
    </lineage>
</organism>
<evidence type="ECO:0000313" key="2">
    <source>
        <dbReference type="Proteomes" id="UP001497516"/>
    </source>
</evidence>
<evidence type="ECO:0000313" key="1">
    <source>
        <dbReference type="EMBL" id="CAL1402284.1"/>
    </source>
</evidence>
<proteinExistence type="predicted"/>
<gene>
    <name evidence="1" type="ORF">LTRI10_LOCUS42293</name>
</gene>
<dbReference type="Proteomes" id="UP001497516">
    <property type="component" value="Chromosome 7"/>
</dbReference>
<reference evidence="1 2" key="1">
    <citation type="submission" date="2024-04" db="EMBL/GenBank/DDBJ databases">
        <authorList>
            <person name="Fracassetti M."/>
        </authorList>
    </citation>
    <scope>NUCLEOTIDE SEQUENCE [LARGE SCALE GENOMIC DNA]</scope>
</reference>